<accession>A0ACB8ZZE0</accession>
<evidence type="ECO:0000313" key="1">
    <source>
        <dbReference type="EMBL" id="KAI3702856.1"/>
    </source>
</evidence>
<reference evidence="1 2" key="2">
    <citation type="journal article" date="2022" name="Mol. Ecol. Resour.">
        <title>The genomes of chicory, endive, great burdock and yacon provide insights into Asteraceae paleo-polyploidization history and plant inulin production.</title>
        <authorList>
            <person name="Fan W."/>
            <person name="Wang S."/>
            <person name="Wang H."/>
            <person name="Wang A."/>
            <person name="Jiang F."/>
            <person name="Liu H."/>
            <person name="Zhao H."/>
            <person name="Xu D."/>
            <person name="Zhang Y."/>
        </authorList>
    </citation>
    <scope>NUCLEOTIDE SEQUENCE [LARGE SCALE GENOMIC DNA]</scope>
    <source>
        <strain evidence="2">cv. Niubang</strain>
    </source>
</reference>
<dbReference type="Proteomes" id="UP001055879">
    <property type="component" value="Linkage Group LG09"/>
</dbReference>
<sequence length="590" mass="65977">MESPATGRRIPEKSKKRVFPESSSSMEAKFEVSSPPVNRILKRKKMSKQNEGVISWVLGGVVELDSDDGVSDSYNRKDYMDIYADDCIYEDEDAILQSHFDKVGVEASLPGFFDSIKMKNKMTSAMQDMASSGFVQSTHLNNASPNMSSMGTSNLDTGSRKHKVERLPLRSSAEPAKDEHASVGFSSSTGPSLQLRRDAMKVQSVKKPLKEKHHRMSSGSGASSSRNTQVRADTSPVPQLSTVAVYPQVVDPRAIEVEVNDFVDVPEHGQIIPMEDVTLDQDPGVAGSSSSMEKLGNDDDVPRKNQNFKKFDIVKDHSDHHYAAHNSSMMQPLKNWAKKIQEEWRILKKDLPDTIFVRVYESRMDLLTAVIIGAEGTPYHDGLFFFDVCFPSNYPDAPPQVHYHSGGVRINPNMYHNGKVCLSLLNTWPGVSNEKWMPGASTMLQVLVSIQGLILNAKPYFNEPVVADSSGSVDEEKRSLQYNKHILILSLRTMAYTMKNPPKHFEDLVIEHFRDRAHAILMACKAYCKGVRIGCVVDKGKGKQEGCSWGFRSDVEQCMKMLAREFKQIGVKDMEESMSLTQKIKAFFGF</sequence>
<proteinExistence type="predicted"/>
<reference evidence="2" key="1">
    <citation type="journal article" date="2022" name="Mol. Ecol. Resour.">
        <title>The genomes of chicory, endive, great burdock and yacon provide insights into Asteraceae palaeo-polyploidization history and plant inulin production.</title>
        <authorList>
            <person name="Fan W."/>
            <person name="Wang S."/>
            <person name="Wang H."/>
            <person name="Wang A."/>
            <person name="Jiang F."/>
            <person name="Liu H."/>
            <person name="Zhao H."/>
            <person name="Xu D."/>
            <person name="Zhang Y."/>
        </authorList>
    </citation>
    <scope>NUCLEOTIDE SEQUENCE [LARGE SCALE GENOMIC DNA]</scope>
    <source>
        <strain evidence="2">cv. Niubang</strain>
    </source>
</reference>
<protein>
    <submittedName>
        <fullName evidence="1">Uncharacterized protein</fullName>
    </submittedName>
</protein>
<keyword evidence="2" id="KW-1185">Reference proteome</keyword>
<organism evidence="1 2">
    <name type="scientific">Arctium lappa</name>
    <name type="common">Greater burdock</name>
    <name type="synonym">Lappa major</name>
    <dbReference type="NCBI Taxonomy" id="4217"/>
    <lineage>
        <taxon>Eukaryota</taxon>
        <taxon>Viridiplantae</taxon>
        <taxon>Streptophyta</taxon>
        <taxon>Embryophyta</taxon>
        <taxon>Tracheophyta</taxon>
        <taxon>Spermatophyta</taxon>
        <taxon>Magnoliopsida</taxon>
        <taxon>eudicotyledons</taxon>
        <taxon>Gunneridae</taxon>
        <taxon>Pentapetalae</taxon>
        <taxon>asterids</taxon>
        <taxon>campanulids</taxon>
        <taxon>Asterales</taxon>
        <taxon>Asteraceae</taxon>
        <taxon>Carduoideae</taxon>
        <taxon>Cardueae</taxon>
        <taxon>Arctiinae</taxon>
        <taxon>Arctium</taxon>
    </lineage>
</organism>
<gene>
    <name evidence="1" type="ORF">L6452_28609</name>
</gene>
<name>A0ACB8ZZE0_ARCLA</name>
<dbReference type="EMBL" id="CM042055">
    <property type="protein sequence ID" value="KAI3702856.1"/>
    <property type="molecule type" value="Genomic_DNA"/>
</dbReference>
<comment type="caution">
    <text evidence="1">The sequence shown here is derived from an EMBL/GenBank/DDBJ whole genome shotgun (WGS) entry which is preliminary data.</text>
</comment>
<evidence type="ECO:0000313" key="2">
    <source>
        <dbReference type="Proteomes" id="UP001055879"/>
    </source>
</evidence>